<proteinExistence type="predicted"/>
<keyword evidence="3" id="KW-1185">Reference proteome</keyword>
<keyword evidence="1" id="KW-0812">Transmembrane</keyword>
<name>H9ABR6_9VIRU</name>
<evidence type="ECO:0000313" key="3">
    <source>
        <dbReference type="Proteomes" id="UP000007570"/>
    </source>
</evidence>
<dbReference type="KEGG" id="vg:11948287"/>
<dbReference type="Proteomes" id="UP000007570">
    <property type="component" value="Segment"/>
</dbReference>
<dbReference type="EMBL" id="JN882267">
    <property type="protein sequence ID" value="AFD04036.1"/>
    <property type="molecule type" value="Genomic_DNA"/>
</dbReference>
<protein>
    <submittedName>
        <fullName evidence="2">ORF15</fullName>
    </submittedName>
</protein>
<keyword evidence="1" id="KW-1133">Transmembrane helix</keyword>
<feature type="transmembrane region" description="Helical" evidence="1">
    <location>
        <begin position="96"/>
        <end position="117"/>
    </location>
</feature>
<gene>
    <name evidence="2" type="primary">ORF15</name>
</gene>
<evidence type="ECO:0000313" key="2">
    <source>
        <dbReference type="EMBL" id="AFD04036.1"/>
    </source>
</evidence>
<keyword evidence="1" id="KW-0472">Membrane</keyword>
<dbReference type="RefSeq" id="YP_005454309.1">
    <property type="nucleotide sequence ID" value="NC_017090.1"/>
</dbReference>
<sequence length="118" mass="12063">MKQIDFDRAANALAVGHAADAATTAYGIAYFKGTVVEKNPILTDLARSVAHPYIVGGEPGAWIAAGLAVAGAKLLVLLVALLILQLGRGHVERFSSWVAFVGIVGLAAAVSNLGVILG</sequence>
<accession>H9ABR6</accession>
<evidence type="ECO:0000256" key="1">
    <source>
        <dbReference type="SAM" id="Phobius"/>
    </source>
</evidence>
<feature type="transmembrane region" description="Helical" evidence="1">
    <location>
        <begin position="61"/>
        <end position="84"/>
    </location>
</feature>
<reference evidence="2 3" key="1">
    <citation type="journal article" date="2012" name="Nucleic Acids Res.">
        <title>Related haloarchaeal pleomorphic viruses contain different genome types.</title>
        <authorList>
            <person name="Sencilo A."/>
            <person name="Paulin L."/>
            <person name="Kellner S."/>
            <person name="Helm M."/>
            <person name="Roine E."/>
        </authorList>
    </citation>
    <scope>NUCLEOTIDE SEQUENCE [LARGE SCALE GENOMIC DNA]</scope>
</reference>
<organism evidence="2 3">
    <name type="scientific">Halogeometricum pleomorphic virus 1</name>
    <dbReference type="NCBI Taxonomy" id="1156722"/>
    <lineage>
        <taxon>Viruses</taxon>
        <taxon>Monodnaviria</taxon>
        <taxon>Trapavirae</taxon>
        <taxon>Saleviricota</taxon>
        <taxon>Huolimaviricetes</taxon>
        <taxon>Haloruvirales</taxon>
        <taxon>Pleolipoviridae</taxon>
        <taxon>Betapleolipovirus</taxon>
        <taxon>Betapleolipovirus halogeometrici</taxon>
        <taxon>Betapleolipovirus HGPV1</taxon>
    </lineage>
</organism>
<dbReference type="GeneID" id="11948287"/>